<dbReference type="EMBL" id="CP011339">
    <property type="protein sequence ID" value="AKV70277.1"/>
    <property type="molecule type" value="Genomic_DNA"/>
</dbReference>
<dbReference type="PATRIC" id="fig|1638788.3.peg.5492"/>
<accession>A0A0K1S812</accession>
<gene>
    <name evidence="1" type="ORF">VL20_5445</name>
</gene>
<keyword evidence="2" id="KW-1185">Reference proteome</keyword>
<protein>
    <submittedName>
        <fullName evidence="1">Uncharacterized protein</fullName>
    </submittedName>
</protein>
<evidence type="ECO:0000313" key="1">
    <source>
        <dbReference type="EMBL" id="AKV70277.1"/>
    </source>
</evidence>
<reference evidence="1 2" key="1">
    <citation type="journal article" date="2016" name="Stand. Genomic Sci.">
        <title>Complete genome sequence and genomic characterization of Microcystis panniformis FACHB 1757 by third-generation sequencing.</title>
        <authorList>
            <person name="Zhang J.Y."/>
            <person name="Guan R."/>
            <person name="Zhang H.J."/>
            <person name="Li H."/>
            <person name="Xiao P."/>
            <person name="Yu G.L."/>
            <person name="Du L."/>
            <person name="Cao D.M."/>
            <person name="Zhu B.C."/>
            <person name="Li R.H."/>
            <person name="Lu Z.H."/>
        </authorList>
    </citation>
    <scope>NUCLEOTIDE SEQUENCE [LARGE SCALE GENOMIC DNA]</scope>
    <source>
        <strain evidence="1 2">FACHB-1757</strain>
    </source>
</reference>
<dbReference type="Proteomes" id="UP000068167">
    <property type="component" value="Chromosome"/>
</dbReference>
<sequence length="39" mass="4275">MLLPIEIPESERTPLLNWLLNLVAEQKQVGGDSVVVMAA</sequence>
<dbReference type="KEGG" id="mpk:VL20_5445"/>
<name>A0A0K1S812_9CHRO</name>
<dbReference type="AlphaFoldDB" id="A0A0K1S812"/>
<organism evidence="1 2">
    <name type="scientific">Microcystis panniformis FACHB-1757</name>
    <dbReference type="NCBI Taxonomy" id="1638788"/>
    <lineage>
        <taxon>Bacteria</taxon>
        <taxon>Bacillati</taxon>
        <taxon>Cyanobacteriota</taxon>
        <taxon>Cyanophyceae</taxon>
        <taxon>Oscillatoriophycideae</taxon>
        <taxon>Chroococcales</taxon>
        <taxon>Microcystaceae</taxon>
        <taxon>Microcystis</taxon>
    </lineage>
</organism>
<evidence type="ECO:0000313" key="2">
    <source>
        <dbReference type="Proteomes" id="UP000068167"/>
    </source>
</evidence>
<proteinExistence type="predicted"/>